<evidence type="ECO:0000256" key="7">
    <source>
        <dbReference type="SAM" id="Coils"/>
    </source>
</evidence>
<dbReference type="InterPro" id="IPR025824">
    <property type="entry name" value="OB-fold_nuc-bd_dom"/>
</dbReference>
<dbReference type="HOGENOM" id="CLU_023625_2_0_7"/>
<protein>
    <recommendedName>
        <fullName evidence="5">Exodeoxyribonuclease 7 large subunit</fullName>
        <ecNumber evidence="5">3.1.11.6</ecNumber>
    </recommendedName>
    <alternativeName>
        <fullName evidence="5">Exodeoxyribonuclease VII large subunit</fullName>
        <shortName evidence="5">Exonuclease VII large subunit</shortName>
    </alternativeName>
</protein>
<evidence type="ECO:0000256" key="6">
    <source>
        <dbReference type="RuleBase" id="RU004355"/>
    </source>
</evidence>
<comment type="catalytic activity">
    <reaction evidence="5 6">
        <text>Exonucleolytic cleavage in either 5'- to 3'- or 3'- to 5'-direction to yield nucleoside 5'-phosphates.</text>
        <dbReference type="EC" id="3.1.11.6"/>
    </reaction>
</comment>
<comment type="similarity">
    <text evidence="5 6">Belongs to the XseA family.</text>
</comment>
<gene>
    <name evidence="5" type="primary">xseA</name>
    <name evidence="10" type="ORF">GSUB_06140</name>
</gene>
<evidence type="ECO:0000259" key="9">
    <source>
        <dbReference type="Pfam" id="PF13742"/>
    </source>
</evidence>
<reference evidence="10 11" key="1">
    <citation type="journal article" date="2015" name="Genome Announc.">
        <title>Genomes of Geoalkalibacter ferrihydriticus Z-0531T and Geoalkalibacter subterraneus Red1T, Two Haloalkaliphilic Metal-Reducing Deltaproteobacteria.</title>
        <authorList>
            <person name="Badalamenti J.P."/>
            <person name="Krajmalnik-Brown R."/>
            <person name="Torres C.I."/>
            <person name="Bond D.R."/>
        </authorList>
    </citation>
    <scope>NUCLEOTIDE SEQUENCE [LARGE SCALE GENOMIC DNA]</scope>
    <source>
        <strain evidence="10 11">Red1</strain>
    </source>
</reference>
<dbReference type="InterPro" id="IPR003753">
    <property type="entry name" value="Exonuc_VII_L"/>
</dbReference>
<feature type="coiled-coil region" evidence="7">
    <location>
        <begin position="280"/>
        <end position="328"/>
    </location>
</feature>
<evidence type="ECO:0000256" key="1">
    <source>
        <dbReference type="ARBA" id="ARBA00022490"/>
    </source>
</evidence>
<proteinExistence type="inferred from homology"/>
<dbReference type="EC" id="3.1.11.6" evidence="5"/>
<evidence type="ECO:0000256" key="5">
    <source>
        <dbReference type="HAMAP-Rule" id="MF_00378"/>
    </source>
</evidence>
<evidence type="ECO:0000313" key="10">
    <source>
        <dbReference type="EMBL" id="AJF06215.1"/>
    </source>
</evidence>
<organism evidence="10 11">
    <name type="scientific">Geoalkalibacter subterraneus</name>
    <dbReference type="NCBI Taxonomy" id="483547"/>
    <lineage>
        <taxon>Bacteria</taxon>
        <taxon>Pseudomonadati</taxon>
        <taxon>Thermodesulfobacteriota</taxon>
        <taxon>Desulfuromonadia</taxon>
        <taxon>Desulfuromonadales</taxon>
        <taxon>Geoalkalibacteraceae</taxon>
        <taxon>Geoalkalibacter</taxon>
    </lineage>
</organism>
<evidence type="ECO:0000313" key="11">
    <source>
        <dbReference type="Proteomes" id="UP000035036"/>
    </source>
</evidence>
<keyword evidence="11" id="KW-1185">Reference proteome</keyword>
<dbReference type="GO" id="GO:0003676">
    <property type="term" value="F:nucleic acid binding"/>
    <property type="evidence" value="ECO:0007669"/>
    <property type="project" value="InterPro"/>
</dbReference>
<comment type="subunit">
    <text evidence="5">Heterooligomer composed of large and small subunits.</text>
</comment>
<dbReference type="Proteomes" id="UP000035036">
    <property type="component" value="Chromosome"/>
</dbReference>
<dbReference type="NCBIfam" id="TIGR00237">
    <property type="entry name" value="xseA"/>
    <property type="match status" value="1"/>
</dbReference>
<dbReference type="RefSeq" id="WP_040199754.1">
    <property type="nucleotide sequence ID" value="NZ_CP010311.1"/>
</dbReference>
<dbReference type="GO" id="GO:0009318">
    <property type="term" value="C:exodeoxyribonuclease VII complex"/>
    <property type="evidence" value="ECO:0007669"/>
    <property type="project" value="UniProtKB-UniRule"/>
</dbReference>
<comment type="subcellular location">
    <subcellularLocation>
        <location evidence="5 6">Cytoplasm</location>
    </subcellularLocation>
</comment>
<name>A0A0B5FQ56_9BACT</name>
<dbReference type="STRING" id="483547.GSUB_06140"/>
<evidence type="ECO:0000256" key="4">
    <source>
        <dbReference type="ARBA" id="ARBA00022839"/>
    </source>
</evidence>
<feature type="domain" description="Exonuclease VII large subunit C-terminal" evidence="8">
    <location>
        <begin position="124"/>
        <end position="344"/>
    </location>
</feature>
<keyword evidence="3 5" id="KW-0378">Hydrolase</keyword>
<comment type="function">
    <text evidence="5">Bidirectionally degrades single-stranded DNA into large acid-insoluble oligonucleotides, which are then degraded further into small acid-soluble oligonucleotides.</text>
</comment>
<dbReference type="InterPro" id="IPR020579">
    <property type="entry name" value="Exonuc_VII_lsu_C"/>
</dbReference>
<dbReference type="Pfam" id="PF02601">
    <property type="entry name" value="Exonuc_VII_L"/>
    <property type="match status" value="1"/>
</dbReference>
<dbReference type="HAMAP" id="MF_00378">
    <property type="entry name" value="Exonuc_7_L"/>
    <property type="match status" value="1"/>
</dbReference>
<dbReference type="EMBL" id="CP010311">
    <property type="protein sequence ID" value="AJF06215.1"/>
    <property type="molecule type" value="Genomic_DNA"/>
</dbReference>
<dbReference type="OrthoDB" id="9802795at2"/>
<dbReference type="CDD" id="cd04489">
    <property type="entry name" value="ExoVII_LU_OBF"/>
    <property type="match status" value="1"/>
</dbReference>
<keyword evidence="7" id="KW-0175">Coiled coil</keyword>
<dbReference type="KEGG" id="gsb:GSUB_06140"/>
<evidence type="ECO:0000256" key="2">
    <source>
        <dbReference type="ARBA" id="ARBA00022722"/>
    </source>
</evidence>
<evidence type="ECO:0000256" key="3">
    <source>
        <dbReference type="ARBA" id="ARBA00022801"/>
    </source>
</evidence>
<dbReference type="PANTHER" id="PTHR30008">
    <property type="entry name" value="EXODEOXYRIBONUCLEASE 7 LARGE SUBUNIT"/>
    <property type="match status" value="1"/>
</dbReference>
<sequence length="399" mass="43938">MSESLPLLSVARLVALLRETVEDNFVQVLVEGEISNYARPPSGHAYFTLKDDKAQLRSVMFRPYNRLLRFVPENGMQVICGGRISLYEPRGELQMVVETMEPKGLGGLQVAFAQLKERLESEGLFAPERKRPLPGFPRCIGVVTSASGAAIHDILNVLRRRLTGVRIILRPAQVQGRGAAADIASGIADLNRQGEADVLIVGRGGGSLEDLWAFNEEEVARAIYASHIPVISAVGHETDVTIADLVADLRAPTPSAAAEMVAKSRLELEGHLDHLSMRLASQMRSRLNLLEERVEGLARRLRSPIEDLQQCRGRIDELEQRLQKQMVREVATRHEKLGALTGRLDALSPLGVLKRGYAIVMHSESGEAVRRAEAVALGDPLHIRLKQGHLQARVTEVEP</sequence>
<dbReference type="GO" id="GO:0005737">
    <property type="term" value="C:cytoplasm"/>
    <property type="evidence" value="ECO:0007669"/>
    <property type="project" value="UniProtKB-SubCell"/>
</dbReference>
<keyword evidence="1 5" id="KW-0963">Cytoplasm</keyword>
<dbReference type="AlphaFoldDB" id="A0A0B5FQ56"/>
<dbReference type="Pfam" id="PF13742">
    <property type="entry name" value="tRNA_anti_2"/>
    <property type="match status" value="1"/>
</dbReference>
<evidence type="ECO:0000259" key="8">
    <source>
        <dbReference type="Pfam" id="PF02601"/>
    </source>
</evidence>
<keyword evidence="2 5" id="KW-0540">Nuclease</keyword>
<keyword evidence="4 5" id="KW-0269">Exonuclease</keyword>
<dbReference type="PANTHER" id="PTHR30008:SF0">
    <property type="entry name" value="EXODEOXYRIBONUCLEASE 7 LARGE SUBUNIT"/>
    <property type="match status" value="1"/>
</dbReference>
<accession>A0A0B5FQ56</accession>
<dbReference type="GO" id="GO:0006308">
    <property type="term" value="P:DNA catabolic process"/>
    <property type="evidence" value="ECO:0007669"/>
    <property type="project" value="UniProtKB-UniRule"/>
</dbReference>
<dbReference type="GO" id="GO:0008855">
    <property type="term" value="F:exodeoxyribonuclease VII activity"/>
    <property type="evidence" value="ECO:0007669"/>
    <property type="project" value="UniProtKB-UniRule"/>
</dbReference>
<feature type="domain" description="OB-fold nucleic acid binding" evidence="9">
    <location>
        <begin position="8"/>
        <end position="101"/>
    </location>
</feature>